<feature type="transmembrane region" description="Helical" evidence="6">
    <location>
        <begin position="6"/>
        <end position="28"/>
    </location>
</feature>
<feature type="transmembrane region" description="Helical" evidence="6">
    <location>
        <begin position="252"/>
        <end position="270"/>
    </location>
</feature>
<proteinExistence type="inferred from homology"/>
<dbReference type="InterPro" id="IPR004923">
    <property type="entry name" value="FTR1/Fip1/EfeU"/>
</dbReference>
<comment type="similarity">
    <text evidence="2">Belongs to the oxidase-dependent Fe transporter (OFeT) (TC 9.A.10.1) family.</text>
</comment>
<keyword evidence="8" id="KW-1185">Reference proteome</keyword>
<accession>A0A7G9R193</accession>
<dbReference type="RefSeq" id="WP_166099604.1">
    <property type="nucleotide sequence ID" value="NZ_BMMY01000005.1"/>
</dbReference>
<feature type="transmembrane region" description="Helical" evidence="6">
    <location>
        <begin position="183"/>
        <end position="203"/>
    </location>
</feature>
<evidence type="ECO:0000256" key="2">
    <source>
        <dbReference type="ARBA" id="ARBA00008333"/>
    </source>
</evidence>
<feature type="transmembrane region" description="Helical" evidence="6">
    <location>
        <begin position="119"/>
        <end position="139"/>
    </location>
</feature>
<dbReference type="NCBIfam" id="NF041756">
    <property type="entry name" value="EfeU"/>
    <property type="match status" value="1"/>
</dbReference>
<dbReference type="KEGG" id="pei:H9L10_14405"/>
<evidence type="ECO:0000256" key="4">
    <source>
        <dbReference type="ARBA" id="ARBA00022989"/>
    </source>
</evidence>
<keyword evidence="5 6" id="KW-0472">Membrane</keyword>
<evidence type="ECO:0000256" key="5">
    <source>
        <dbReference type="ARBA" id="ARBA00023136"/>
    </source>
</evidence>
<evidence type="ECO:0000313" key="8">
    <source>
        <dbReference type="Proteomes" id="UP000515976"/>
    </source>
</evidence>
<dbReference type="PANTHER" id="PTHR31632:SF2">
    <property type="entry name" value="PLASMA MEMBRANE IRON PERMEASE"/>
    <property type="match status" value="1"/>
</dbReference>
<sequence>MFLANFLIALREGVEAALVVGIIAAYLIKSGHREALTKMWVGVAVAAALPLALGAVLTWGPKTLTFQAQEVIGGVLSLLAAGLVTWMIFWMASHARHIKGELEGQLSTSLDKDTTGRGVVWIAVLAVGREGLETALFIWATVRSAVQAETALTVVGVVSGLAVAVVIGYVVYRGAVRVNLRRFFVVTGALLVLVAAGIVAYGVGDLQEAGVLPGIMQHAWDLSGYLPAQTSPVHWVYVLAQAMFQANLQPTVLQVIAWWLYLVPTLVFFARQSRQSRPAAATPKEYATS</sequence>
<keyword evidence="4 6" id="KW-1133">Transmembrane helix</keyword>
<dbReference type="AlphaFoldDB" id="A0A7G9R193"/>
<keyword evidence="3 6" id="KW-0812">Transmembrane</keyword>
<gene>
    <name evidence="7" type="ORF">H9L10_14405</name>
</gene>
<evidence type="ECO:0000256" key="1">
    <source>
        <dbReference type="ARBA" id="ARBA00004141"/>
    </source>
</evidence>
<dbReference type="GO" id="GO:0033573">
    <property type="term" value="C:high-affinity iron permease complex"/>
    <property type="evidence" value="ECO:0007669"/>
    <property type="project" value="InterPro"/>
</dbReference>
<organism evidence="7 8">
    <name type="scientific">Phycicoccus endophyticus</name>
    <dbReference type="NCBI Taxonomy" id="1690220"/>
    <lineage>
        <taxon>Bacteria</taxon>
        <taxon>Bacillati</taxon>
        <taxon>Actinomycetota</taxon>
        <taxon>Actinomycetes</taxon>
        <taxon>Micrococcales</taxon>
        <taxon>Intrasporangiaceae</taxon>
        <taxon>Phycicoccus</taxon>
    </lineage>
</organism>
<dbReference type="PANTHER" id="PTHR31632">
    <property type="entry name" value="IRON TRANSPORTER FTH1"/>
    <property type="match status" value="1"/>
</dbReference>
<reference evidence="7 8" key="1">
    <citation type="submission" date="2020-08" db="EMBL/GenBank/DDBJ databases">
        <title>Genome sequence of Phycicoccus endophyticus JCM 31784T.</title>
        <authorList>
            <person name="Hyun D.-W."/>
            <person name="Bae J.-W."/>
        </authorList>
    </citation>
    <scope>NUCLEOTIDE SEQUENCE [LARGE SCALE GENOMIC DNA]</scope>
    <source>
        <strain evidence="7 8">JCM 31784</strain>
    </source>
</reference>
<protein>
    <submittedName>
        <fullName evidence="7">FTR1 family protein</fullName>
    </submittedName>
</protein>
<dbReference type="Pfam" id="PF03239">
    <property type="entry name" value="FTR1"/>
    <property type="match status" value="1"/>
</dbReference>
<evidence type="ECO:0000256" key="3">
    <source>
        <dbReference type="ARBA" id="ARBA00022692"/>
    </source>
</evidence>
<dbReference type="EMBL" id="CP060712">
    <property type="protein sequence ID" value="QNN49368.1"/>
    <property type="molecule type" value="Genomic_DNA"/>
</dbReference>
<dbReference type="GO" id="GO:0015093">
    <property type="term" value="F:ferrous iron transmembrane transporter activity"/>
    <property type="evidence" value="ECO:0007669"/>
    <property type="project" value="TreeGrafter"/>
</dbReference>
<comment type="subcellular location">
    <subcellularLocation>
        <location evidence="1">Membrane</location>
        <topology evidence="1">Multi-pass membrane protein</topology>
    </subcellularLocation>
</comment>
<feature type="transmembrane region" description="Helical" evidence="6">
    <location>
        <begin position="40"/>
        <end position="59"/>
    </location>
</feature>
<dbReference type="Proteomes" id="UP000515976">
    <property type="component" value="Chromosome"/>
</dbReference>
<feature type="transmembrane region" description="Helical" evidence="6">
    <location>
        <begin position="71"/>
        <end position="92"/>
    </location>
</feature>
<evidence type="ECO:0000256" key="6">
    <source>
        <dbReference type="SAM" id="Phobius"/>
    </source>
</evidence>
<name>A0A7G9R193_9MICO</name>
<evidence type="ECO:0000313" key="7">
    <source>
        <dbReference type="EMBL" id="QNN49368.1"/>
    </source>
</evidence>
<feature type="transmembrane region" description="Helical" evidence="6">
    <location>
        <begin position="151"/>
        <end position="171"/>
    </location>
</feature>